<dbReference type="RefSeq" id="WP_345232791.1">
    <property type="nucleotide sequence ID" value="NZ_BAABGZ010000004.1"/>
</dbReference>
<dbReference type="Pfam" id="PF05345">
    <property type="entry name" value="He_PIG"/>
    <property type="match status" value="1"/>
</dbReference>
<dbReference type="PROSITE" id="PS50041">
    <property type="entry name" value="C_TYPE_LECTIN_2"/>
    <property type="match status" value="1"/>
</dbReference>
<dbReference type="InterPro" id="IPR001304">
    <property type="entry name" value="C-type_lectin-like"/>
</dbReference>
<dbReference type="SUPFAM" id="SSF49313">
    <property type="entry name" value="Cadherin-like"/>
    <property type="match status" value="1"/>
</dbReference>
<gene>
    <name evidence="3" type="ORF">GCM10023185_00940</name>
</gene>
<dbReference type="Gene3D" id="3.10.100.10">
    <property type="entry name" value="Mannose-Binding Protein A, subunit A"/>
    <property type="match status" value="1"/>
</dbReference>
<dbReference type="SUPFAM" id="SSF56436">
    <property type="entry name" value="C-type lectin-like"/>
    <property type="match status" value="1"/>
</dbReference>
<dbReference type="InterPro" id="IPR026444">
    <property type="entry name" value="Secre_tail"/>
</dbReference>
<dbReference type="InterPro" id="IPR016187">
    <property type="entry name" value="CTDL_fold"/>
</dbReference>
<comment type="caution">
    <text evidence="3">The sequence shown here is derived from an EMBL/GenBank/DDBJ whole genome shotgun (WGS) entry which is preliminary data.</text>
</comment>
<keyword evidence="4" id="KW-1185">Reference proteome</keyword>
<dbReference type="Gene3D" id="2.60.40.10">
    <property type="entry name" value="Immunoglobulins"/>
    <property type="match status" value="1"/>
</dbReference>
<keyword evidence="1" id="KW-0732">Signal</keyword>
<organism evidence="3 4">
    <name type="scientific">Hymenobacter saemangeumensis</name>
    <dbReference type="NCBI Taxonomy" id="1084522"/>
    <lineage>
        <taxon>Bacteria</taxon>
        <taxon>Pseudomonadati</taxon>
        <taxon>Bacteroidota</taxon>
        <taxon>Cytophagia</taxon>
        <taxon>Cytophagales</taxon>
        <taxon>Hymenobacteraceae</taxon>
        <taxon>Hymenobacter</taxon>
    </lineage>
</organism>
<sequence>MLLALVMLVPAARAWGGVLAAPVFMSPPTPANGQLYQISQGQALTFTVRALDTDANDVVTLQAQGVPAGASLTPALPTSGNFVESTFSWTPTAAEAGTYAMTFTARDQQNAQVTTTVSVRVTAQPCNPVANQPQANPDRLSTAMATPLVFTAAQLLANDTDPQGQALQVSRVHLPSSGNITSNANGSYTYTPEAAFTGLVTFRYLIEPAGVLASEASGHYYELVSAPGICWQAASSAAAARTYLGLRGYLATVTSPAEMSVLAGRSTGQYWLGAADDLVEGEWRWKTGPEAGQLFWQGAVNGSAVGYANWSTNEPNNSISATRPNGENYLLYYGASGLWNDVSECNASSTTAGYVVEYGGLEPCTPVRFATGTVTIAVGQATGTAGSTAALVPNRLEAFPNPSSGELQVRMVAAESGPAQLHLYDLQGRQLQPAFSGTLSAGIPHTVRLGLHDVASGLYLLRLQSGRQVQHLRVQVLR</sequence>
<evidence type="ECO:0000256" key="1">
    <source>
        <dbReference type="SAM" id="SignalP"/>
    </source>
</evidence>
<dbReference type="InterPro" id="IPR041690">
    <property type="entry name" value="Cadherin_5"/>
</dbReference>
<dbReference type="InterPro" id="IPR013783">
    <property type="entry name" value="Ig-like_fold"/>
</dbReference>
<dbReference type="Pfam" id="PF17892">
    <property type="entry name" value="Cadherin_5"/>
    <property type="match status" value="1"/>
</dbReference>
<name>A0ABP8HWY5_9BACT</name>
<dbReference type="InterPro" id="IPR015919">
    <property type="entry name" value="Cadherin-like_sf"/>
</dbReference>
<feature type="signal peptide" evidence="1">
    <location>
        <begin position="1"/>
        <end position="20"/>
    </location>
</feature>
<dbReference type="InterPro" id="IPR016186">
    <property type="entry name" value="C-type_lectin-like/link_sf"/>
</dbReference>
<dbReference type="Proteomes" id="UP001501153">
    <property type="component" value="Unassembled WGS sequence"/>
</dbReference>
<feature type="domain" description="C-type lectin" evidence="2">
    <location>
        <begin position="216"/>
        <end position="341"/>
    </location>
</feature>
<protein>
    <recommendedName>
        <fullName evidence="2">C-type lectin domain-containing protein</fullName>
    </recommendedName>
</protein>
<feature type="chain" id="PRO_5046691956" description="C-type lectin domain-containing protein" evidence="1">
    <location>
        <begin position="21"/>
        <end position="478"/>
    </location>
</feature>
<evidence type="ECO:0000313" key="4">
    <source>
        <dbReference type="Proteomes" id="UP001501153"/>
    </source>
</evidence>
<dbReference type="Gene3D" id="2.60.40.2810">
    <property type="match status" value="1"/>
</dbReference>
<reference evidence="4" key="1">
    <citation type="journal article" date="2019" name="Int. J. Syst. Evol. Microbiol.">
        <title>The Global Catalogue of Microorganisms (GCM) 10K type strain sequencing project: providing services to taxonomists for standard genome sequencing and annotation.</title>
        <authorList>
            <consortium name="The Broad Institute Genomics Platform"/>
            <consortium name="The Broad Institute Genome Sequencing Center for Infectious Disease"/>
            <person name="Wu L."/>
            <person name="Ma J."/>
        </authorList>
    </citation>
    <scope>NUCLEOTIDE SEQUENCE [LARGE SCALE GENOMIC DNA]</scope>
    <source>
        <strain evidence="4">JCM 17923</strain>
    </source>
</reference>
<evidence type="ECO:0000313" key="3">
    <source>
        <dbReference type="EMBL" id="GAA4346489.1"/>
    </source>
</evidence>
<proteinExistence type="predicted"/>
<accession>A0ABP8HWY5</accession>
<evidence type="ECO:0000259" key="2">
    <source>
        <dbReference type="PROSITE" id="PS50041"/>
    </source>
</evidence>
<dbReference type="PANTHER" id="PTHR22803">
    <property type="entry name" value="MANNOSE, PHOSPHOLIPASE, LECTIN RECEPTOR RELATED"/>
    <property type="match status" value="1"/>
</dbReference>
<dbReference type="NCBIfam" id="TIGR04183">
    <property type="entry name" value="Por_Secre_tail"/>
    <property type="match status" value="1"/>
</dbReference>
<dbReference type="InterPro" id="IPR050111">
    <property type="entry name" value="C-type_lectin/snaclec_domain"/>
</dbReference>
<dbReference type="EMBL" id="BAABGZ010000004">
    <property type="protein sequence ID" value="GAA4346489.1"/>
    <property type="molecule type" value="Genomic_DNA"/>
</dbReference>